<name>A0A8S9I4W3_BRACR</name>
<evidence type="ECO:0000256" key="1">
    <source>
        <dbReference type="SAM" id="MobiDB-lite"/>
    </source>
</evidence>
<feature type="compositionally biased region" description="Polar residues" evidence="1">
    <location>
        <begin position="91"/>
        <end position="105"/>
    </location>
</feature>
<gene>
    <name evidence="2" type="ORF">F2Q70_00017711</name>
</gene>
<accession>A0A8S9I4W3</accession>
<dbReference type="AlphaFoldDB" id="A0A8S9I4W3"/>
<evidence type="ECO:0000313" key="2">
    <source>
        <dbReference type="EMBL" id="KAF2564602.1"/>
    </source>
</evidence>
<organism evidence="2">
    <name type="scientific">Brassica cretica</name>
    <name type="common">Mustard</name>
    <dbReference type="NCBI Taxonomy" id="69181"/>
    <lineage>
        <taxon>Eukaryota</taxon>
        <taxon>Viridiplantae</taxon>
        <taxon>Streptophyta</taxon>
        <taxon>Embryophyta</taxon>
        <taxon>Tracheophyta</taxon>
        <taxon>Spermatophyta</taxon>
        <taxon>Magnoliopsida</taxon>
        <taxon>eudicotyledons</taxon>
        <taxon>Gunneridae</taxon>
        <taxon>Pentapetalae</taxon>
        <taxon>rosids</taxon>
        <taxon>malvids</taxon>
        <taxon>Brassicales</taxon>
        <taxon>Brassicaceae</taxon>
        <taxon>Brassiceae</taxon>
        <taxon>Brassica</taxon>
    </lineage>
</organism>
<reference evidence="2" key="1">
    <citation type="submission" date="2019-12" db="EMBL/GenBank/DDBJ databases">
        <title>Genome sequencing and annotation of Brassica cretica.</title>
        <authorList>
            <person name="Studholme D.J."/>
            <person name="Sarris P.F."/>
        </authorList>
    </citation>
    <scope>NUCLEOTIDE SEQUENCE</scope>
    <source>
        <strain evidence="2">PFS-102/07</strain>
        <tissue evidence="2">Leaf</tissue>
    </source>
</reference>
<feature type="region of interest" description="Disordered" evidence="1">
    <location>
        <begin position="83"/>
        <end position="146"/>
    </location>
</feature>
<protein>
    <submittedName>
        <fullName evidence="2">Uncharacterized protein</fullName>
    </submittedName>
</protein>
<comment type="caution">
    <text evidence="2">The sequence shown here is derived from an EMBL/GenBank/DDBJ whole genome shotgun (WGS) entry which is preliminary data.</text>
</comment>
<dbReference type="EMBL" id="QGKY02001250">
    <property type="protein sequence ID" value="KAF2564602.1"/>
    <property type="molecule type" value="Genomic_DNA"/>
</dbReference>
<sequence>MKPNVEPSLFHVSTHKRIRVYPIFFSRRELTNETTVLITSSSKDIIILISMIPLELHIVSSEDYSNPKDSIFLILIPECEDDDFHEERQQNRATPSSDGGSSATPSRRHNRRSNEKYQHTLTPLHHNGNRKRHDSDDEYGGAVSCNKCRPHRDNSPSCL</sequence>
<proteinExistence type="predicted"/>